<sequence length="453" mass="49748">MKKIPLKILKYMLKQLARLTIWRFKPQIIGITGSVGKTSTKEAVFAVLSARDGNRLKIRKSEGNLNNELGMPLAILGDWSKEDLKLISRGQPAGTEKIKKFFFWWKVIFLSKVRLIAPFFSNKLNYPKILILEYAADRPGDIKYLLEMAKPNIAIATTIGEIPSHIEFFSGPEAVVKEKAKLIELLPANGFAILNYDNEIIINMKEKTSARIISFGFGDGADMKISGLKNFSRGLLEEPPEFGSSFKLEYGGSFAPVNLKNTFGKAQSYASAAAACVGLIFDLNLVEISEALSQNYHPAKGRMNLIKGVKNSYIIDDAYNASPISMQEAIETLSSLEATSPEGKPSASYGARKIAVLGDMLELGKYSIEAHESLGRLAAKIVDVLVVVGLRAKFVAEAARNEGFPENKIMVFDSASEARGAVQNLIKPGDLVLIKASRAIGLDKIVEEIREIK</sequence>
<comment type="caution">
    <text evidence="6">The sequence shown here is derived from an EMBL/GenBank/DDBJ whole genome shotgun (WGS) entry which is preliminary data.</text>
</comment>
<dbReference type="InterPro" id="IPR036565">
    <property type="entry name" value="Mur-like_cat_sf"/>
</dbReference>
<dbReference type="Proteomes" id="UP000230553">
    <property type="component" value="Unassembled WGS sequence"/>
</dbReference>
<evidence type="ECO:0000256" key="3">
    <source>
        <dbReference type="ARBA" id="ARBA00022840"/>
    </source>
</evidence>
<evidence type="ECO:0000259" key="5">
    <source>
        <dbReference type="Pfam" id="PF08245"/>
    </source>
</evidence>
<proteinExistence type="predicted"/>
<evidence type="ECO:0000256" key="1">
    <source>
        <dbReference type="ARBA" id="ARBA00022598"/>
    </source>
</evidence>
<feature type="domain" description="Mur ligase central" evidence="5">
    <location>
        <begin position="126"/>
        <end position="235"/>
    </location>
</feature>
<dbReference type="EMBL" id="PFNM01000004">
    <property type="protein sequence ID" value="PIZ45480.1"/>
    <property type="molecule type" value="Genomic_DNA"/>
</dbReference>
<name>A0A2M7TH60_9BACT</name>
<feature type="domain" description="Mur ligase C-terminal" evidence="4">
    <location>
        <begin position="301"/>
        <end position="438"/>
    </location>
</feature>
<evidence type="ECO:0000313" key="7">
    <source>
        <dbReference type="Proteomes" id="UP000230553"/>
    </source>
</evidence>
<dbReference type="Gene3D" id="3.90.190.20">
    <property type="entry name" value="Mur ligase, C-terminal domain"/>
    <property type="match status" value="1"/>
</dbReference>
<dbReference type="Gene3D" id="3.40.1190.10">
    <property type="entry name" value="Mur-like, catalytic domain"/>
    <property type="match status" value="1"/>
</dbReference>
<protein>
    <recommendedName>
        <fullName evidence="8">UDP-N-acetylmuramoyl-tripeptide--D-alanyl-D-alanine ligase</fullName>
    </recommendedName>
</protein>
<dbReference type="AlphaFoldDB" id="A0A2M7TH60"/>
<keyword evidence="1" id="KW-0436">Ligase</keyword>
<evidence type="ECO:0000313" key="6">
    <source>
        <dbReference type="EMBL" id="PIZ45480.1"/>
    </source>
</evidence>
<reference evidence="7" key="1">
    <citation type="submission" date="2017-09" db="EMBL/GenBank/DDBJ databases">
        <title>Depth-based differentiation of microbial function through sediment-hosted aquifers and enrichment of novel symbionts in the deep terrestrial subsurface.</title>
        <authorList>
            <person name="Probst A.J."/>
            <person name="Ladd B."/>
            <person name="Jarett J.K."/>
            <person name="Geller-Mcgrath D.E."/>
            <person name="Sieber C.M.K."/>
            <person name="Emerson J.B."/>
            <person name="Anantharaman K."/>
            <person name="Thomas B.C."/>
            <person name="Malmstrom R."/>
            <person name="Stieglmeier M."/>
            <person name="Klingl A."/>
            <person name="Woyke T."/>
            <person name="Ryan C.M."/>
            <person name="Banfield J.F."/>
        </authorList>
    </citation>
    <scope>NUCLEOTIDE SEQUENCE [LARGE SCALE GENOMIC DNA]</scope>
</reference>
<dbReference type="Pfam" id="PF02875">
    <property type="entry name" value="Mur_ligase_C"/>
    <property type="match status" value="1"/>
</dbReference>
<dbReference type="GO" id="GO:0005524">
    <property type="term" value="F:ATP binding"/>
    <property type="evidence" value="ECO:0007669"/>
    <property type="project" value="UniProtKB-KW"/>
</dbReference>
<dbReference type="InterPro" id="IPR013221">
    <property type="entry name" value="Mur_ligase_cen"/>
</dbReference>
<evidence type="ECO:0008006" key="8">
    <source>
        <dbReference type="Google" id="ProtNLM"/>
    </source>
</evidence>
<evidence type="ECO:0000256" key="2">
    <source>
        <dbReference type="ARBA" id="ARBA00022741"/>
    </source>
</evidence>
<accession>A0A2M7TH60</accession>
<dbReference type="InterPro" id="IPR004101">
    <property type="entry name" value="Mur_ligase_C"/>
</dbReference>
<dbReference type="SUPFAM" id="SSF53244">
    <property type="entry name" value="MurD-like peptide ligases, peptide-binding domain"/>
    <property type="match status" value="1"/>
</dbReference>
<keyword evidence="2" id="KW-0547">Nucleotide-binding</keyword>
<dbReference type="InterPro" id="IPR051046">
    <property type="entry name" value="MurCDEF_CellWall_CoF430Synth"/>
</dbReference>
<dbReference type="GO" id="GO:0016881">
    <property type="term" value="F:acid-amino acid ligase activity"/>
    <property type="evidence" value="ECO:0007669"/>
    <property type="project" value="InterPro"/>
</dbReference>
<dbReference type="Pfam" id="PF08245">
    <property type="entry name" value="Mur_ligase_M"/>
    <property type="match status" value="1"/>
</dbReference>
<evidence type="ECO:0000259" key="4">
    <source>
        <dbReference type="Pfam" id="PF02875"/>
    </source>
</evidence>
<dbReference type="PANTHER" id="PTHR43024">
    <property type="entry name" value="UDP-N-ACETYLMURAMOYL-TRIPEPTIDE--D-ALANYL-D-ALANINE LIGASE"/>
    <property type="match status" value="1"/>
</dbReference>
<gene>
    <name evidence="6" type="ORF">COY31_00115</name>
</gene>
<organism evidence="6 7">
    <name type="scientific">Candidatus Wolfebacteria bacterium CG_4_10_14_0_2_um_filter_39_18</name>
    <dbReference type="NCBI Taxonomy" id="1975061"/>
    <lineage>
        <taxon>Bacteria</taxon>
        <taxon>Candidatus Wolfeibacteriota</taxon>
    </lineage>
</organism>
<dbReference type="InterPro" id="IPR036615">
    <property type="entry name" value="Mur_ligase_C_dom_sf"/>
</dbReference>
<dbReference type="PANTHER" id="PTHR43024:SF1">
    <property type="entry name" value="UDP-N-ACETYLMURAMOYL-TRIPEPTIDE--D-ALANYL-D-ALANINE LIGASE"/>
    <property type="match status" value="1"/>
</dbReference>
<keyword evidence="3" id="KW-0067">ATP-binding</keyword>
<dbReference type="SUPFAM" id="SSF53623">
    <property type="entry name" value="MurD-like peptide ligases, catalytic domain"/>
    <property type="match status" value="1"/>
</dbReference>